<dbReference type="PANTHER" id="PTHR31225">
    <property type="entry name" value="OS04G0344100 PROTEIN-RELATED"/>
    <property type="match status" value="1"/>
</dbReference>
<evidence type="ECO:0000313" key="13">
    <source>
        <dbReference type="EMBL" id="KAG0550455.1"/>
    </source>
</evidence>
<dbReference type="InterPro" id="IPR005630">
    <property type="entry name" value="Terpene_synthase_metal-bd"/>
</dbReference>
<gene>
    <name evidence="13" type="ORF">BDA96_01G339900</name>
</gene>
<dbReference type="InterPro" id="IPR044814">
    <property type="entry name" value="Terpene_cyclase_plant_C1"/>
</dbReference>
<proteinExistence type="inferred from homology"/>
<comment type="subcellular location">
    <subcellularLocation>
        <location evidence="3">Cytoplasm</location>
    </subcellularLocation>
</comment>
<dbReference type="AlphaFoldDB" id="A0A921S307"/>
<evidence type="ECO:0000256" key="4">
    <source>
        <dbReference type="ARBA" id="ARBA00004721"/>
    </source>
</evidence>
<comment type="cofactor">
    <cofactor evidence="2">
        <name>Mg(2+)</name>
        <dbReference type="ChEBI" id="CHEBI:18420"/>
    </cofactor>
</comment>
<dbReference type="Gene3D" id="1.50.10.130">
    <property type="entry name" value="Terpene synthase, N-terminal domain"/>
    <property type="match status" value="1"/>
</dbReference>
<feature type="domain" description="Terpene synthase N-terminal" evidence="11">
    <location>
        <begin position="21"/>
        <end position="188"/>
    </location>
</feature>
<evidence type="ECO:0000259" key="11">
    <source>
        <dbReference type="Pfam" id="PF01397"/>
    </source>
</evidence>
<dbReference type="InterPro" id="IPR050148">
    <property type="entry name" value="Terpene_synthase-like"/>
</dbReference>
<dbReference type="Pfam" id="PF01397">
    <property type="entry name" value="Terpene_synth"/>
    <property type="match status" value="1"/>
</dbReference>
<dbReference type="PANTHER" id="PTHR31225:SF168">
    <property type="entry name" value="INACTIVE SESQUITHUJENE SYNTHASE"/>
    <property type="match status" value="1"/>
</dbReference>
<dbReference type="Proteomes" id="UP000807115">
    <property type="component" value="Chromosome 1"/>
</dbReference>
<evidence type="ECO:0000256" key="5">
    <source>
        <dbReference type="ARBA" id="ARBA00006333"/>
    </source>
</evidence>
<keyword evidence="10" id="KW-0464">Manganese</keyword>
<evidence type="ECO:0000256" key="6">
    <source>
        <dbReference type="ARBA" id="ARBA00011245"/>
    </source>
</evidence>
<protein>
    <submittedName>
        <fullName evidence="13">Uncharacterized protein</fullName>
    </submittedName>
</protein>
<evidence type="ECO:0000256" key="10">
    <source>
        <dbReference type="ARBA" id="ARBA00023211"/>
    </source>
</evidence>
<dbReference type="FunFam" id="1.10.600.10:FF:000007">
    <property type="entry name" value="Isoprene synthase, chloroplastic"/>
    <property type="match status" value="1"/>
</dbReference>
<reference evidence="13" key="2">
    <citation type="submission" date="2020-10" db="EMBL/GenBank/DDBJ databases">
        <authorList>
            <person name="Cooper E.A."/>
            <person name="Brenton Z.W."/>
            <person name="Flinn B.S."/>
            <person name="Jenkins J."/>
            <person name="Shu S."/>
            <person name="Flowers D."/>
            <person name="Luo F."/>
            <person name="Wang Y."/>
            <person name="Xia P."/>
            <person name="Barry K."/>
            <person name="Daum C."/>
            <person name="Lipzen A."/>
            <person name="Yoshinaga Y."/>
            <person name="Schmutz J."/>
            <person name="Saski C."/>
            <person name="Vermerris W."/>
            <person name="Kresovich S."/>
        </authorList>
    </citation>
    <scope>NUCLEOTIDE SEQUENCE</scope>
</reference>
<dbReference type="SFLD" id="SFLDS00005">
    <property type="entry name" value="Isoprenoid_Synthase_Type_I"/>
    <property type="match status" value="1"/>
</dbReference>
<name>A0A921S307_SORBI</name>
<dbReference type="GO" id="GO:0016102">
    <property type="term" value="P:diterpenoid biosynthetic process"/>
    <property type="evidence" value="ECO:0007669"/>
    <property type="project" value="InterPro"/>
</dbReference>
<dbReference type="InterPro" id="IPR034741">
    <property type="entry name" value="Terpene_cyclase-like_1_C"/>
</dbReference>
<dbReference type="GO" id="GO:0010333">
    <property type="term" value="F:terpene synthase activity"/>
    <property type="evidence" value="ECO:0007669"/>
    <property type="project" value="InterPro"/>
</dbReference>
<comment type="subunit">
    <text evidence="6">Monomer.</text>
</comment>
<evidence type="ECO:0000256" key="8">
    <source>
        <dbReference type="ARBA" id="ARBA00022723"/>
    </source>
</evidence>
<sequence length="539" mass="62831">MASPSSKAEEVRKATTFHPSLWGNFFLTYQPPTAPQQAYMKERAEVLRARVRKVLKDSTELPETLNLILTLQRLGLDYHYENEIEKLLHHIYNSDYNDEDLNLVSLRFYLLRKNGYDVSSDVFLNFKTKEGGFRYADTRSLLSLYNASYLRRHEEKVLDEAISFTRCCLQDILVLPESPFAKEVSSSLHTPLFRRVGILEARNYIPIYEKEATRNEDILEFAKLNFNLQQLIFCEELKHCTVWWKEFQAKSEMTFVRDRIVEMYFWMNGACYDPLYSRSRIILTKVTGLIAIIDDMFDTYGTTEECMKFTEALVRWDEGAVNLLPEYMKGFYLFLLETFQSFEDVLGPEKSYRVIYLKQAMERLVQLYCKEIKWRDEDYVPTMSEHLQVSAESIGSIALTCAASVGMGDIITEETFKWLLSYPQFLTSFGTFVRLSNDVVSTKREQTKDHSASTVHCYMKKHGTTMNDACEKIKELTEDSWKDMLEQCLALKELPKVVPRIVFDFSRTADNIYKDLDALTSSEALKEMIQLLLVEPIPE</sequence>
<comment type="pathway">
    <text evidence="4">Secondary metabolite biosynthesis; terpenoid biosynthesis.</text>
</comment>
<evidence type="ECO:0000256" key="2">
    <source>
        <dbReference type="ARBA" id="ARBA00001946"/>
    </source>
</evidence>
<comment type="caution">
    <text evidence="13">The sequence shown here is derived from an EMBL/GenBank/DDBJ whole genome shotgun (WGS) entry which is preliminary data.</text>
</comment>
<dbReference type="EMBL" id="CM027680">
    <property type="protein sequence ID" value="KAG0550455.1"/>
    <property type="molecule type" value="Genomic_DNA"/>
</dbReference>
<comment type="similarity">
    <text evidence="5">Belongs to the terpene synthase family.</text>
</comment>
<dbReference type="Pfam" id="PF03936">
    <property type="entry name" value="Terpene_synth_C"/>
    <property type="match status" value="1"/>
</dbReference>
<dbReference type="InterPro" id="IPR001906">
    <property type="entry name" value="Terpene_synth_N"/>
</dbReference>
<keyword evidence="7" id="KW-0963">Cytoplasm</keyword>
<evidence type="ECO:0000259" key="12">
    <source>
        <dbReference type="Pfam" id="PF03936"/>
    </source>
</evidence>
<dbReference type="SFLD" id="SFLDG01019">
    <property type="entry name" value="Terpene_Cyclase_Like_1_C_Termi"/>
    <property type="match status" value="1"/>
</dbReference>
<organism evidence="13 14">
    <name type="scientific">Sorghum bicolor</name>
    <name type="common">Sorghum</name>
    <name type="synonym">Sorghum vulgare</name>
    <dbReference type="NCBI Taxonomy" id="4558"/>
    <lineage>
        <taxon>Eukaryota</taxon>
        <taxon>Viridiplantae</taxon>
        <taxon>Streptophyta</taxon>
        <taxon>Embryophyta</taxon>
        <taxon>Tracheophyta</taxon>
        <taxon>Spermatophyta</taxon>
        <taxon>Magnoliopsida</taxon>
        <taxon>Liliopsida</taxon>
        <taxon>Poales</taxon>
        <taxon>Poaceae</taxon>
        <taxon>PACMAD clade</taxon>
        <taxon>Panicoideae</taxon>
        <taxon>Andropogonodae</taxon>
        <taxon>Andropogoneae</taxon>
        <taxon>Sorghinae</taxon>
        <taxon>Sorghum</taxon>
    </lineage>
</organism>
<evidence type="ECO:0000313" key="14">
    <source>
        <dbReference type="Proteomes" id="UP000807115"/>
    </source>
</evidence>
<dbReference type="CDD" id="cd00684">
    <property type="entry name" value="Terpene_cyclase_plant_C1"/>
    <property type="match status" value="1"/>
</dbReference>
<evidence type="ECO:0000256" key="3">
    <source>
        <dbReference type="ARBA" id="ARBA00004496"/>
    </source>
</evidence>
<dbReference type="InterPro" id="IPR008930">
    <property type="entry name" value="Terpenoid_cyclase/PrenylTrfase"/>
</dbReference>
<dbReference type="InterPro" id="IPR036965">
    <property type="entry name" value="Terpene_synth_N_sf"/>
</dbReference>
<dbReference type="GO" id="GO:0005737">
    <property type="term" value="C:cytoplasm"/>
    <property type="evidence" value="ECO:0007669"/>
    <property type="project" value="UniProtKB-SubCell"/>
</dbReference>
<evidence type="ECO:0000256" key="9">
    <source>
        <dbReference type="ARBA" id="ARBA00022842"/>
    </source>
</evidence>
<keyword evidence="8" id="KW-0479">Metal-binding</keyword>
<dbReference type="SUPFAM" id="SSF48239">
    <property type="entry name" value="Terpenoid cyclases/Protein prenyltransferases"/>
    <property type="match status" value="1"/>
</dbReference>
<reference evidence="13" key="1">
    <citation type="journal article" date="2019" name="BMC Genomics">
        <title>A new reference genome for Sorghum bicolor reveals high levels of sequence similarity between sweet and grain genotypes: implications for the genetics of sugar metabolism.</title>
        <authorList>
            <person name="Cooper E.A."/>
            <person name="Brenton Z.W."/>
            <person name="Flinn B.S."/>
            <person name="Jenkins J."/>
            <person name="Shu S."/>
            <person name="Flowers D."/>
            <person name="Luo F."/>
            <person name="Wang Y."/>
            <person name="Xia P."/>
            <person name="Barry K."/>
            <person name="Daum C."/>
            <person name="Lipzen A."/>
            <person name="Yoshinaga Y."/>
            <person name="Schmutz J."/>
            <person name="Saski C."/>
            <person name="Vermerris W."/>
            <person name="Kresovich S."/>
        </authorList>
    </citation>
    <scope>NUCLEOTIDE SEQUENCE</scope>
</reference>
<evidence type="ECO:0000256" key="1">
    <source>
        <dbReference type="ARBA" id="ARBA00001936"/>
    </source>
</evidence>
<dbReference type="SUPFAM" id="SSF48576">
    <property type="entry name" value="Terpenoid synthases"/>
    <property type="match status" value="1"/>
</dbReference>
<evidence type="ECO:0000256" key="7">
    <source>
        <dbReference type="ARBA" id="ARBA00022490"/>
    </source>
</evidence>
<feature type="domain" description="Terpene synthase metal-binding" evidence="12">
    <location>
        <begin position="245"/>
        <end position="483"/>
    </location>
</feature>
<comment type="cofactor">
    <cofactor evidence="1">
        <name>Mn(2+)</name>
        <dbReference type="ChEBI" id="CHEBI:29035"/>
    </cofactor>
</comment>
<dbReference type="Gene3D" id="1.10.600.10">
    <property type="entry name" value="Farnesyl Diphosphate Synthase"/>
    <property type="match status" value="1"/>
</dbReference>
<keyword evidence="9" id="KW-0460">Magnesium</keyword>
<accession>A0A921S307</accession>
<dbReference type="InterPro" id="IPR008949">
    <property type="entry name" value="Isoprenoid_synthase_dom_sf"/>
</dbReference>
<dbReference type="GO" id="GO:0000287">
    <property type="term" value="F:magnesium ion binding"/>
    <property type="evidence" value="ECO:0007669"/>
    <property type="project" value="InterPro"/>
</dbReference>